<keyword evidence="2" id="KW-0858">Xylan degradation</keyword>
<comment type="similarity">
    <text evidence="1 6">Belongs to the glycosyl hydrolase 43 family.</text>
</comment>
<dbReference type="AlphaFoldDB" id="A0A7G9T5C3"/>
<sequence length="489" mass="55605">MKKQVFNPYLPLYEYVPDGEPRVFGDRLYIFGSHDKFDGEAYCWNDYVCYSTPIDDLTEWNFEGYIYHKEQDPINKDGKYKMYAPDVIQGEDGRFYLYYGFDEFVSQVSIAVCDTPAGKYEYYGTVSHPDGVPLGKKKGDAYQFDPGIFIDDDKRIWLYTGFSPKADFINYVTEHFSEIKFIFSGMGSDVVELGNDMKTIISKPKKLIPGWENSRGTSFEGHDFFEASSIRKFDNRYYLIYSTTSNHELAYAVSDYPDHGFVFGGVLHSNMDIGYHGNDVAKAYGGNNHGSLVKIKDSYYIFGHRQTGYTEYSRQGVAEKIERNADGSFNMVEMTSCGLNDGPLVGTGYYSAGIACNLWNRSGAMKIFDLMISKNQNNHPKITQSGIDREKDPDQYIANMSSGSVAGFKYFELKSPREINIEIRGTGEGKMIVQTEEQSRFEFAEIEISPSVDWTSVKAEITTELTGIVPLFFRYEGSGSIDFRGFEIR</sequence>
<evidence type="ECO:0000256" key="5">
    <source>
        <dbReference type="ARBA" id="ARBA00023295"/>
    </source>
</evidence>
<evidence type="ECO:0000313" key="8">
    <source>
        <dbReference type="Proteomes" id="UP000515800"/>
    </source>
</evidence>
<dbReference type="SUPFAM" id="SSF75005">
    <property type="entry name" value="Arabinanase/levansucrase/invertase"/>
    <property type="match status" value="1"/>
</dbReference>
<dbReference type="InterPro" id="IPR052176">
    <property type="entry name" value="Glycosyl_Hydrlase_43_Enz"/>
</dbReference>
<reference evidence="7 8" key="1">
    <citation type="submission" date="2020-08" db="EMBL/GenBank/DDBJ databases">
        <title>Genome sequence of Weissella diestrammenae KACC 16890T.</title>
        <authorList>
            <person name="Hyun D.-W."/>
            <person name="Bae J.-W."/>
        </authorList>
    </citation>
    <scope>NUCLEOTIDE SEQUENCE [LARGE SCALE GENOMIC DNA]</scope>
    <source>
        <strain evidence="7 8">KACC 16890</strain>
    </source>
</reference>
<dbReference type="GO" id="GO:0004553">
    <property type="term" value="F:hydrolase activity, hydrolyzing O-glycosyl compounds"/>
    <property type="evidence" value="ECO:0007669"/>
    <property type="project" value="InterPro"/>
</dbReference>
<dbReference type="RefSeq" id="WP_187529132.1">
    <property type="nucleotide sequence ID" value="NZ_CP060724.1"/>
</dbReference>
<dbReference type="Pfam" id="PF04616">
    <property type="entry name" value="Glyco_hydro_43"/>
    <property type="match status" value="1"/>
</dbReference>
<proteinExistence type="inferred from homology"/>
<dbReference type="PANTHER" id="PTHR43772:SF2">
    <property type="entry name" value="PUTATIVE (AFU_ORTHOLOGUE AFUA_2G04480)-RELATED"/>
    <property type="match status" value="1"/>
</dbReference>
<keyword evidence="8" id="KW-1185">Reference proteome</keyword>
<dbReference type="EMBL" id="CP060724">
    <property type="protein sequence ID" value="QNN75298.1"/>
    <property type="molecule type" value="Genomic_DNA"/>
</dbReference>
<evidence type="ECO:0000256" key="3">
    <source>
        <dbReference type="ARBA" id="ARBA00022801"/>
    </source>
</evidence>
<protein>
    <submittedName>
        <fullName evidence="7">Family 43 glycosylhydrolase</fullName>
    </submittedName>
</protein>
<accession>A0A7G9T5C3</accession>
<dbReference type="CDD" id="cd18620">
    <property type="entry name" value="GH43_XylA-like"/>
    <property type="match status" value="1"/>
</dbReference>
<evidence type="ECO:0000256" key="6">
    <source>
        <dbReference type="RuleBase" id="RU361187"/>
    </source>
</evidence>
<keyword evidence="5 6" id="KW-0326">Glycosidase</keyword>
<keyword evidence="2" id="KW-0624">Polysaccharide degradation</keyword>
<dbReference type="GO" id="GO:0045493">
    <property type="term" value="P:xylan catabolic process"/>
    <property type="evidence" value="ECO:0007669"/>
    <property type="project" value="UniProtKB-KW"/>
</dbReference>
<evidence type="ECO:0000256" key="4">
    <source>
        <dbReference type="ARBA" id="ARBA00023277"/>
    </source>
</evidence>
<keyword evidence="4" id="KW-0119">Carbohydrate metabolism</keyword>
<name>A0A7G9T5C3_9LACO</name>
<dbReference type="PANTHER" id="PTHR43772">
    <property type="entry name" value="ENDO-1,4-BETA-XYLANASE"/>
    <property type="match status" value="1"/>
</dbReference>
<dbReference type="Gene3D" id="2.115.10.20">
    <property type="entry name" value="Glycosyl hydrolase domain, family 43"/>
    <property type="match status" value="1"/>
</dbReference>
<evidence type="ECO:0000313" key="7">
    <source>
        <dbReference type="EMBL" id="QNN75298.1"/>
    </source>
</evidence>
<evidence type="ECO:0000256" key="2">
    <source>
        <dbReference type="ARBA" id="ARBA00022651"/>
    </source>
</evidence>
<dbReference type="Proteomes" id="UP000515800">
    <property type="component" value="Chromosome"/>
</dbReference>
<gene>
    <name evidence="7" type="ORF">H9L19_08030</name>
</gene>
<dbReference type="InterPro" id="IPR023296">
    <property type="entry name" value="Glyco_hydro_beta-prop_sf"/>
</dbReference>
<dbReference type="KEGG" id="wdi:H9L19_08030"/>
<evidence type="ECO:0000256" key="1">
    <source>
        <dbReference type="ARBA" id="ARBA00009865"/>
    </source>
</evidence>
<keyword evidence="3 6" id="KW-0378">Hydrolase</keyword>
<dbReference type="InterPro" id="IPR006710">
    <property type="entry name" value="Glyco_hydro_43"/>
</dbReference>
<organism evidence="7 8">
    <name type="scientific">Weissella diestrammenae</name>
    <dbReference type="NCBI Taxonomy" id="1162633"/>
    <lineage>
        <taxon>Bacteria</taxon>
        <taxon>Bacillati</taxon>
        <taxon>Bacillota</taxon>
        <taxon>Bacilli</taxon>
        <taxon>Lactobacillales</taxon>
        <taxon>Lactobacillaceae</taxon>
        <taxon>Weissella</taxon>
    </lineage>
</organism>